<dbReference type="SUPFAM" id="SSF158745">
    <property type="entry name" value="LanC-like"/>
    <property type="match status" value="1"/>
</dbReference>
<dbReference type="Proteomes" id="UP000000585">
    <property type="component" value="Chromosome"/>
</dbReference>
<name>A0A0H2URP9_STRPN</name>
<dbReference type="RefSeq" id="WP_000875573.1">
    <property type="nucleotide sequence ID" value="NC_003028.3"/>
</dbReference>
<dbReference type="CDD" id="cd04792">
    <property type="entry name" value="LanM-like"/>
    <property type="match status" value="1"/>
</dbReference>
<evidence type="ECO:0000313" key="2">
    <source>
        <dbReference type="EMBL" id="AAK76018.1"/>
    </source>
</evidence>
<dbReference type="GO" id="GO:0031179">
    <property type="term" value="P:peptide modification"/>
    <property type="evidence" value="ECO:0007669"/>
    <property type="project" value="InterPro"/>
</dbReference>
<dbReference type="InterPro" id="IPR025410">
    <property type="entry name" value="Lant_dehyd"/>
</dbReference>
<dbReference type="NCBIfam" id="TIGR03897">
    <property type="entry name" value="lanti_2_LanM"/>
    <property type="match status" value="1"/>
</dbReference>
<dbReference type="Gene3D" id="1.50.10.20">
    <property type="match status" value="1"/>
</dbReference>
<dbReference type="AlphaFoldDB" id="A0A0H2URP9"/>
<dbReference type="BioCyc" id="SPNE170187:G1FZB-2006-MONOMER"/>
<accession>A0A0H2URP9</accession>
<dbReference type="EnsemblBacteria" id="AAK76018">
    <property type="protein sequence ID" value="AAK76018"/>
    <property type="gene ID" value="SP_1950"/>
</dbReference>
<evidence type="ECO:0000313" key="3">
    <source>
        <dbReference type="Proteomes" id="UP000000585"/>
    </source>
</evidence>
<dbReference type="Pfam" id="PF13575">
    <property type="entry name" value="DUF4135"/>
    <property type="match status" value="1"/>
</dbReference>
<dbReference type="eggNOG" id="COG4403">
    <property type="taxonomic scope" value="Bacteria"/>
</dbReference>
<dbReference type="SMART" id="SM01260">
    <property type="entry name" value="LANC_like"/>
    <property type="match status" value="1"/>
</dbReference>
<protein>
    <submittedName>
        <fullName evidence="2">Bacteriocin formation protein</fullName>
    </submittedName>
</protein>
<dbReference type="PaxDb" id="170187-SP_1950"/>
<dbReference type="GO" id="GO:0005975">
    <property type="term" value="P:carbohydrate metabolic process"/>
    <property type="evidence" value="ECO:0007669"/>
    <property type="project" value="InterPro"/>
</dbReference>
<dbReference type="InterPro" id="IPR012341">
    <property type="entry name" value="6hp_glycosidase-like_sf"/>
</dbReference>
<dbReference type="Gene3D" id="1.50.10.10">
    <property type="match status" value="1"/>
</dbReference>
<keyword evidence="3" id="KW-1185">Reference proteome</keyword>
<gene>
    <name evidence="2" type="ordered locus">SP_1950</name>
</gene>
<dbReference type="PIRSF" id="PIRSF037228">
    <property type="entry name" value="Lant_mod_RumM"/>
    <property type="match status" value="1"/>
</dbReference>
<sequence>MKYKIKNVHKTLFIKERYQILSERNDNSLNNFSLNNWRSTMSIISEKTFEEMLKLNNYNKKIFSNTVNYDYTEEQIRLYSEYAKNSEWYKFAEGSFEIFRKHPQRINFKKDFSRILEPFIINLLKLINNYLENKEYEWIDKNGNIFSSLVFYLEDLIYPWIVKPLVLEINSLREKGLLEGESEQQRYKYFITLFDKEENILNFYNKYPVLLRQISESCLRFYTYFIEILSNLENDFSVLEEELGLRGKLNDIKFGKGDTHSQGKTVLILFFDDAKIVYKPKNLIINNSLNTIAEYIRKVDEKIRIRIPRTIAYSDHSYEEFIDYLPLEQKKNLPEYYYNFGVLLAFIYLFNGSDIHFENLISYGDMPVIIDFETMLQQPLFDDKTGQSLLDTLFHRVTRTLLLPTEGVKREDGLDVEMSALTGNFKKDAFNGQVLINLNTDKVKFDIGKIDFEGGKNLPVRDGDIEFDKYIKDFKKGFRDFYLIFEELNKTEEFKMLLKANLYGLKTRVLFRDTNSYASVLSFLYHPDFYEEMLDREKALENLWSNKFSNQGIVASECEQMRLLDIPIFYTDTNINEIYDDFGNHFISLHQFSGYDYFMKYLPNNNLENLEKQLDIIEIYFPSFDQRKKGYKLNLSNRKKLPNESLVTILHNEVENIADSLVINNIYDEYPIWSIPVNFKGSKWCLEQTGNDMYRGRAGILLFMYYVKLLKDKSSYTQLYNKMLSAIPPSVSLSKTTFGLTGDIGYFIVLSIIEDYDTNTLACLNYIKSVLTELEKTDFASVSNKSDYINGLLPLINTLVRYYRRGIEKERVLRLVLSLGDTLYNDVSERDNSNFGYSFGHGLSGVIFTLKNIYKVTRLKKYKELILQLVPREKIKIHSLKWCSGEFGTLVNHPQSVPEGIVASLDNDTFCHGSMAIINFYIDYMKEMDTSMELESLLCSVVMNKSKEGEYRIVQTSNFPDFSLYTGVTGIAYTFLRYIALNQNDKKIVIPSLLEI</sequence>
<dbReference type="Pfam" id="PF05147">
    <property type="entry name" value="LANC_like"/>
    <property type="match status" value="1"/>
</dbReference>
<feature type="domain" description="Lantibiotic biosynthesis protein dehydration" evidence="1">
    <location>
        <begin position="207"/>
        <end position="571"/>
    </location>
</feature>
<dbReference type="EMBL" id="AE005672">
    <property type="protein sequence ID" value="AAK76018.1"/>
    <property type="molecule type" value="Genomic_DNA"/>
</dbReference>
<dbReference type="InterPro" id="IPR007822">
    <property type="entry name" value="LANC-like"/>
</dbReference>
<proteinExistence type="predicted"/>
<organism evidence="2 3">
    <name type="scientific">Streptococcus pneumoniae serotype 4 (strain ATCC BAA-334 / TIGR4)</name>
    <dbReference type="NCBI Taxonomy" id="170187"/>
    <lineage>
        <taxon>Bacteria</taxon>
        <taxon>Bacillati</taxon>
        <taxon>Bacillota</taxon>
        <taxon>Bacilli</taxon>
        <taxon>Lactobacillales</taxon>
        <taxon>Streptococcaceae</taxon>
        <taxon>Streptococcus</taxon>
    </lineage>
</organism>
<evidence type="ECO:0000259" key="1">
    <source>
        <dbReference type="Pfam" id="PF13575"/>
    </source>
</evidence>
<dbReference type="InterPro" id="IPR017146">
    <property type="entry name" value="Lanti_2_LanM"/>
</dbReference>
<reference evidence="2 3" key="1">
    <citation type="journal article" date="2001" name="Science">
        <title>Complete genome sequence of a virulent isolate of Streptococcus pneumoniae.</title>
        <authorList>
            <person name="Tettelin H."/>
            <person name="Nelson K.E."/>
            <person name="Paulsen I.T."/>
            <person name="Eisen J.A."/>
            <person name="Read T.D."/>
            <person name="Peterson S."/>
            <person name="Heidelberg J."/>
            <person name="DeBoy R.T."/>
            <person name="Haft D.H."/>
            <person name="Dodson R.J."/>
            <person name="Durkin A.S."/>
            <person name="Gwinn M."/>
            <person name="Kolonay J.F."/>
            <person name="Nelson W.C."/>
            <person name="Peterson J.D."/>
            <person name="Umayam L.A."/>
            <person name="White O."/>
            <person name="Salzberg S.L."/>
            <person name="Lewis M.R."/>
            <person name="Radune D."/>
            <person name="Holtzapple E."/>
            <person name="Khouri H."/>
            <person name="Wolf A.M."/>
            <person name="Utterback T.R."/>
            <person name="Hansen C.L."/>
            <person name="McDonald L.A."/>
            <person name="Feldblyum T.V."/>
            <person name="Angiuoli S."/>
            <person name="Dickinson T."/>
            <person name="Hickey E.K."/>
            <person name="Holt I.E."/>
            <person name="Loftus B.J."/>
            <person name="Yang F."/>
            <person name="Smith H.O."/>
            <person name="Venter J.C."/>
            <person name="Dougherty B.A."/>
            <person name="Morrison D.A."/>
            <person name="Hollingshead S.K."/>
            <person name="Fraser C.M."/>
        </authorList>
    </citation>
    <scope>NUCLEOTIDE SEQUENCE [LARGE SCALE GENOMIC DNA]</scope>
    <source>
        <strain evidence="3">ATCC BAA-334 / TIGR4</strain>
    </source>
</reference>
<dbReference type="KEGG" id="spn:SP_1950"/>